<accession>A0ACB9E7A4</accession>
<protein>
    <submittedName>
        <fullName evidence="1">Uncharacterized protein</fullName>
    </submittedName>
</protein>
<sequence>MRKLSRCSAQEEEPAHLLSAQEGKSTHLLSAQEAVSAHLLSTQASGKPELAYQLSFGNVYQTTSLGHEDPEGIDHEDNTINPISEVSRVWGLTIIGQDIPWDLLFYMAFTKIYREVVVEFLSTFTYTVSVEDDVDADRDEHELPDDQEQIWFRMFGHVYCLRLRQWAVVTGLYNFPEMVTPLYTEAVTQVDREEILVIWGLLRMAHG</sequence>
<comment type="caution">
    <text evidence="1">The sequence shown here is derived from an EMBL/GenBank/DDBJ whole genome shotgun (WGS) entry which is preliminary data.</text>
</comment>
<evidence type="ECO:0000313" key="1">
    <source>
        <dbReference type="EMBL" id="KAI3754331.1"/>
    </source>
</evidence>
<name>A0ACB9E7A4_9ASTR</name>
<dbReference type="EMBL" id="CM042035">
    <property type="protein sequence ID" value="KAI3754331.1"/>
    <property type="molecule type" value="Genomic_DNA"/>
</dbReference>
<reference evidence="1 2" key="2">
    <citation type="journal article" date="2022" name="Mol. Ecol. Resour.">
        <title>The genomes of chicory, endive, great burdock and yacon provide insights into Asteraceae paleo-polyploidization history and plant inulin production.</title>
        <authorList>
            <person name="Fan W."/>
            <person name="Wang S."/>
            <person name="Wang H."/>
            <person name="Wang A."/>
            <person name="Jiang F."/>
            <person name="Liu H."/>
            <person name="Zhao H."/>
            <person name="Xu D."/>
            <person name="Zhang Y."/>
        </authorList>
    </citation>
    <scope>NUCLEOTIDE SEQUENCE [LARGE SCALE GENOMIC DNA]</scope>
    <source>
        <strain evidence="2">cv. Yunnan</strain>
        <tissue evidence="1">Leaves</tissue>
    </source>
</reference>
<gene>
    <name evidence="1" type="ORF">L1987_54113</name>
</gene>
<keyword evidence="2" id="KW-1185">Reference proteome</keyword>
<reference evidence="2" key="1">
    <citation type="journal article" date="2022" name="Mol. Ecol. Resour.">
        <title>The genomes of chicory, endive, great burdock and yacon provide insights into Asteraceae palaeo-polyploidization history and plant inulin production.</title>
        <authorList>
            <person name="Fan W."/>
            <person name="Wang S."/>
            <person name="Wang H."/>
            <person name="Wang A."/>
            <person name="Jiang F."/>
            <person name="Liu H."/>
            <person name="Zhao H."/>
            <person name="Xu D."/>
            <person name="Zhang Y."/>
        </authorList>
    </citation>
    <scope>NUCLEOTIDE SEQUENCE [LARGE SCALE GENOMIC DNA]</scope>
    <source>
        <strain evidence="2">cv. Yunnan</strain>
    </source>
</reference>
<dbReference type="Proteomes" id="UP001056120">
    <property type="component" value="Linkage Group LG18"/>
</dbReference>
<organism evidence="1 2">
    <name type="scientific">Smallanthus sonchifolius</name>
    <dbReference type="NCBI Taxonomy" id="185202"/>
    <lineage>
        <taxon>Eukaryota</taxon>
        <taxon>Viridiplantae</taxon>
        <taxon>Streptophyta</taxon>
        <taxon>Embryophyta</taxon>
        <taxon>Tracheophyta</taxon>
        <taxon>Spermatophyta</taxon>
        <taxon>Magnoliopsida</taxon>
        <taxon>eudicotyledons</taxon>
        <taxon>Gunneridae</taxon>
        <taxon>Pentapetalae</taxon>
        <taxon>asterids</taxon>
        <taxon>campanulids</taxon>
        <taxon>Asterales</taxon>
        <taxon>Asteraceae</taxon>
        <taxon>Asteroideae</taxon>
        <taxon>Heliantheae alliance</taxon>
        <taxon>Millerieae</taxon>
        <taxon>Smallanthus</taxon>
    </lineage>
</organism>
<proteinExistence type="predicted"/>
<evidence type="ECO:0000313" key="2">
    <source>
        <dbReference type="Proteomes" id="UP001056120"/>
    </source>
</evidence>